<dbReference type="InterPro" id="IPR036061">
    <property type="entry name" value="CheW-like_dom_sf"/>
</dbReference>
<dbReference type="GO" id="GO:0006935">
    <property type="term" value="P:chemotaxis"/>
    <property type="evidence" value="ECO:0007669"/>
    <property type="project" value="InterPro"/>
</dbReference>
<dbReference type="AlphaFoldDB" id="A0A843YKK2"/>
<dbReference type="RefSeq" id="WP_153233051.1">
    <property type="nucleotide sequence ID" value="NZ_WINI01000001.1"/>
</dbReference>
<dbReference type="Gene3D" id="2.30.30.40">
    <property type="entry name" value="SH3 Domains"/>
    <property type="match status" value="1"/>
</dbReference>
<dbReference type="Proteomes" id="UP000451565">
    <property type="component" value="Unassembled WGS sequence"/>
</dbReference>
<dbReference type="GO" id="GO:0005829">
    <property type="term" value="C:cytosol"/>
    <property type="evidence" value="ECO:0007669"/>
    <property type="project" value="TreeGrafter"/>
</dbReference>
<gene>
    <name evidence="5" type="ORF">GEV47_02110</name>
</gene>
<comment type="subcellular location">
    <subcellularLocation>
        <location evidence="1">Cytoplasm</location>
    </subcellularLocation>
</comment>
<accession>A0A843YKK2</accession>
<dbReference type="PROSITE" id="PS50851">
    <property type="entry name" value="CHEW"/>
    <property type="match status" value="1"/>
</dbReference>
<protein>
    <recommendedName>
        <fullName evidence="2">Chemotaxis protein CheW</fullName>
    </recommendedName>
</protein>
<evidence type="ECO:0000313" key="5">
    <source>
        <dbReference type="EMBL" id="MQQ99479.1"/>
    </source>
</evidence>
<sequence length="172" mass="19004">MSAVNKQEMTALTNMAGLQGDIGNEGKKFLIFSLGQEEYGIDILRVQEIRQLEEVTRIAHAPEFVKGVINLRGIIVPIVDLRIKFNLENVQEDPVMIILNIHQRVVGILVDGVSDVLTREAEQILPAPEFGAKLANAYLTGLTTVDEHMVILIDIEKLMTSADMALLEGVEV</sequence>
<evidence type="ECO:0000256" key="1">
    <source>
        <dbReference type="ARBA" id="ARBA00004496"/>
    </source>
</evidence>
<keyword evidence="3" id="KW-0963">Cytoplasm</keyword>
<reference evidence="5 6" key="1">
    <citation type="submission" date="2019-10" db="EMBL/GenBank/DDBJ databases">
        <title>Glaciimonas soli sp. nov., a psychrophilic bacterium isolated from the forest soil of a high elevation mountain in Taiwan.</title>
        <authorList>
            <person name="Wang L.-T."/>
            <person name="Shieh W.Y."/>
        </authorList>
    </citation>
    <scope>NUCLEOTIDE SEQUENCE [LARGE SCALE GENOMIC DNA]</scope>
    <source>
        <strain evidence="5 6">GS1</strain>
    </source>
</reference>
<dbReference type="SMART" id="SM00260">
    <property type="entry name" value="CheW"/>
    <property type="match status" value="1"/>
</dbReference>
<proteinExistence type="predicted"/>
<dbReference type="Gene3D" id="2.40.50.180">
    <property type="entry name" value="CheA-289, Domain 4"/>
    <property type="match status" value="1"/>
</dbReference>
<dbReference type="PANTHER" id="PTHR22617">
    <property type="entry name" value="CHEMOTAXIS SENSOR HISTIDINE KINASE-RELATED"/>
    <property type="match status" value="1"/>
</dbReference>
<dbReference type="SUPFAM" id="SSF50341">
    <property type="entry name" value="CheW-like"/>
    <property type="match status" value="1"/>
</dbReference>
<organism evidence="5 6">
    <name type="scientific">Glaciimonas soli</name>
    <dbReference type="NCBI Taxonomy" id="2590999"/>
    <lineage>
        <taxon>Bacteria</taxon>
        <taxon>Pseudomonadati</taxon>
        <taxon>Pseudomonadota</taxon>
        <taxon>Betaproteobacteria</taxon>
        <taxon>Burkholderiales</taxon>
        <taxon>Oxalobacteraceae</taxon>
        <taxon>Glaciimonas</taxon>
    </lineage>
</organism>
<name>A0A843YKK2_9BURK</name>
<evidence type="ECO:0000259" key="4">
    <source>
        <dbReference type="PROSITE" id="PS50851"/>
    </source>
</evidence>
<dbReference type="CDD" id="cd00732">
    <property type="entry name" value="CheW"/>
    <property type="match status" value="1"/>
</dbReference>
<evidence type="ECO:0000256" key="2">
    <source>
        <dbReference type="ARBA" id="ARBA00021483"/>
    </source>
</evidence>
<evidence type="ECO:0000313" key="6">
    <source>
        <dbReference type="Proteomes" id="UP000451565"/>
    </source>
</evidence>
<dbReference type="GO" id="GO:0007165">
    <property type="term" value="P:signal transduction"/>
    <property type="evidence" value="ECO:0007669"/>
    <property type="project" value="InterPro"/>
</dbReference>
<dbReference type="Pfam" id="PF01584">
    <property type="entry name" value="CheW"/>
    <property type="match status" value="1"/>
</dbReference>
<dbReference type="EMBL" id="WINI01000001">
    <property type="protein sequence ID" value="MQQ99479.1"/>
    <property type="molecule type" value="Genomic_DNA"/>
</dbReference>
<dbReference type="InterPro" id="IPR039315">
    <property type="entry name" value="CheW"/>
</dbReference>
<comment type="caution">
    <text evidence="5">The sequence shown here is derived from an EMBL/GenBank/DDBJ whole genome shotgun (WGS) entry which is preliminary data.</text>
</comment>
<feature type="domain" description="CheW-like" evidence="4">
    <location>
        <begin position="26"/>
        <end position="164"/>
    </location>
</feature>
<evidence type="ECO:0000256" key="3">
    <source>
        <dbReference type="ARBA" id="ARBA00022490"/>
    </source>
</evidence>
<dbReference type="OrthoDB" id="9790406at2"/>
<dbReference type="InterPro" id="IPR002545">
    <property type="entry name" value="CheW-lke_dom"/>
</dbReference>
<keyword evidence="6" id="KW-1185">Reference proteome</keyword>
<dbReference type="PANTHER" id="PTHR22617:SF45">
    <property type="entry name" value="CHEMOTAXIS PROTEIN CHEW"/>
    <property type="match status" value="1"/>
</dbReference>